<name>A0A4R3VUY4_9SPHI</name>
<dbReference type="OrthoDB" id="660602at2"/>
<sequence>MKAIILWIMICVHTSSLFAQKTQVFSLSPLARETKKVNGLVVGVGHFGKKGETKEINGLNVELMALSPFVVFMAVMYGSNLKQTHTDTTVNVNGINLALGGYLTSVNHKGINIAMYNAGHSMRGISFNATFNAVHEMKGLSIAGFGNYTDYATGLNIAPINFDKRKCVGYKLVFIINPCMLKDCRLD</sequence>
<organism evidence="2 3">
    <name type="scientific">Sphingobacterium alimentarium</name>
    <dbReference type="NCBI Taxonomy" id="797292"/>
    <lineage>
        <taxon>Bacteria</taxon>
        <taxon>Pseudomonadati</taxon>
        <taxon>Bacteroidota</taxon>
        <taxon>Sphingobacteriia</taxon>
        <taxon>Sphingobacteriales</taxon>
        <taxon>Sphingobacteriaceae</taxon>
        <taxon>Sphingobacterium</taxon>
    </lineage>
</organism>
<keyword evidence="1" id="KW-0732">Signal</keyword>
<feature type="signal peptide" evidence="1">
    <location>
        <begin position="1"/>
        <end position="19"/>
    </location>
</feature>
<reference evidence="2 3" key="1">
    <citation type="submission" date="2019-03" db="EMBL/GenBank/DDBJ databases">
        <title>Genomic Encyclopedia of Type Strains, Phase IV (KMG-IV): sequencing the most valuable type-strain genomes for metagenomic binning, comparative biology and taxonomic classification.</title>
        <authorList>
            <person name="Goeker M."/>
        </authorList>
    </citation>
    <scope>NUCLEOTIDE SEQUENCE [LARGE SCALE GENOMIC DNA]</scope>
    <source>
        <strain evidence="2 3">DSM 22362</strain>
    </source>
</reference>
<dbReference type="Proteomes" id="UP000295197">
    <property type="component" value="Unassembled WGS sequence"/>
</dbReference>
<evidence type="ECO:0000313" key="2">
    <source>
        <dbReference type="EMBL" id="TCV08473.1"/>
    </source>
</evidence>
<dbReference type="RefSeq" id="WP_132778593.1">
    <property type="nucleotide sequence ID" value="NZ_SMBZ01000044.1"/>
</dbReference>
<gene>
    <name evidence="2" type="ORF">EDC17_104411</name>
</gene>
<evidence type="ECO:0000256" key="1">
    <source>
        <dbReference type="SAM" id="SignalP"/>
    </source>
</evidence>
<accession>A0A4R3VUY4</accession>
<dbReference type="AlphaFoldDB" id="A0A4R3VUY4"/>
<keyword evidence="3" id="KW-1185">Reference proteome</keyword>
<feature type="chain" id="PRO_5020424929" evidence="1">
    <location>
        <begin position="20"/>
        <end position="187"/>
    </location>
</feature>
<proteinExistence type="predicted"/>
<evidence type="ECO:0000313" key="3">
    <source>
        <dbReference type="Proteomes" id="UP000295197"/>
    </source>
</evidence>
<comment type="caution">
    <text evidence="2">The sequence shown here is derived from an EMBL/GenBank/DDBJ whole genome shotgun (WGS) entry which is preliminary data.</text>
</comment>
<dbReference type="EMBL" id="SMBZ01000044">
    <property type="protein sequence ID" value="TCV08473.1"/>
    <property type="molecule type" value="Genomic_DNA"/>
</dbReference>
<protein>
    <submittedName>
        <fullName evidence="2">Uncharacterized protein</fullName>
    </submittedName>
</protein>